<comment type="caution">
    <text evidence="2">The sequence shown here is derived from an EMBL/GenBank/DDBJ whole genome shotgun (WGS) entry which is preliminary data.</text>
</comment>
<name>A0ABV5RIS1_9ACTN</name>
<sequence length="168" mass="18085">MVRRSQTSNPRSAVVLTSGADWRTRAAGQRRGSGAEFPLPRRQAAKIKALQQTIGVIRMAINAKRRPQARYMLSRAGALVKALPADLTTQEREQLSLLRRKFEAHGTAAAKSTKKPKSIPAARSGGKKTAAKKSTATATQKPTPAPMPDLGNRYINRAALGYAPADEA</sequence>
<accession>A0ABV5RIS1</accession>
<organism evidence="2 3">
    <name type="scientific">Streptomyces yanii</name>
    <dbReference type="NCBI Taxonomy" id="78510"/>
    <lineage>
        <taxon>Bacteria</taxon>
        <taxon>Bacillati</taxon>
        <taxon>Actinomycetota</taxon>
        <taxon>Actinomycetes</taxon>
        <taxon>Kitasatosporales</taxon>
        <taxon>Streptomycetaceae</taxon>
        <taxon>Streptomyces</taxon>
    </lineage>
</organism>
<dbReference type="Proteomes" id="UP001589710">
    <property type="component" value="Unassembled WGS sequence"/>
</dbReference>
<protein>
    <submittedName>
        <fullName evidence="2">Uncharacterized protein</fullName>
    </submittedName>
</protein>
<keyword evidence="3" id="KW-1185">Reference proteome</keyword>
<evidence type="ECO:0000256" key="1">
    <source>
        <dbReference type="SAM" id="MobiDB-lite"/>
    </source>
</evidence>
<evidence type="ECO:0000313" key="3">
    <source>
        <dbReference type="Proteomes" id="UP001589710"/>
    </source>
</evidence>
<evidence type="ECO:0000313" key="2">
    <source>
        <dbReference type="EMBL" id="MFB9577757.1"/>
    </source>
</evidence>
<dbReference type="EMBL" id="JBHMCG010000156">
    <property type="protein sequence ID" value="MFB9577757.1"/>
    <property type="molecule type" value="Genomic_DNA"/>
</dbReference>
<proteinExistence type="predicted"/>
<dbReference type="RefSeq" id="WP_345514244.1">
    <property type="nucleotide sequence ID" value="NZ_BAAAXD010000027.1"/>
</dbReference>
<feature type="region of interest" description="Disordered" evidence="1">
    <location>
        <begin position="104"/>
        <end position="154"/>
    </location>
</feature>
<reference evidence="2 3" key="1">
    <citation type="submission" date="2024-09" db="EMBL/GenBank/DDBJ databases">
        <authorList>
            <person name="Sun Q."/>
            <person name="Mori K."/>
        </authorList>
    </citation>
    <scope>NUCLEOTIDE SEQUENCE [LARGE SCALE GENOMIC DNA]</scope>
    <source>
        <strain evidence="2 3">JCM 3331</strain>
    </source>
</reference>
<gene>
    <name evidence="2" type="ORF">ACFFTL_37155</name>
</gene>
<feature type="compositionally biased region" description="Low complexity" evidence="1">
    <location>
        <begin position="132"/>
        <end position="142"/>
    </location>
</feature>